<evidence type="ECO:0000313" key="2">
    <source>
        <dbReference type="Proteomes" id="UP000007488"/>
    </source>
</evidence>
<protein>
    <submittedName>
        <fullName evidence="1">Uncharacterized protein</fullName>
    </submittedName>
</protein>
<proteinExistence type="predicted"/>
<gene>
    <name evidence="1" type="ordered locus">Sgly_0877</name>
</gene>
<dbReference type="EMBL" id="CP002547">
    <property type="protein sequence ID" value="ADY55223.1"/>
    <property type="molecule type" value="Genomic_DNA"/>
</dbReference>
<accession>F0T1V9</accession>
<dbReference type="OrthoDB" id="2051805at2"/>
<dbReference type="RefSeq" id="WP_013624094.1">
    <property type="nucleotide sequence ID" value="NC_015172.1"/>
</dbReference>
<evidence type="ECO:0000313" key="1">
    <source>
        <dbReference type="EMBL" id="ADY55223.1"/>
    </source>
</evidence>
<sequence>MNISFGSINFTRTPGENANFGNHKTADFSAVNSNIQKQVVYLKTDDMLYSGGNGTGLSFYIKYADESSTDNPVVLAKGVDEKGNKFEQKIYINHINPSDASLVEMRALEAYCHADKSSGLSSLPPETGTMGLTDRSNFLEMLKNNIRDLTTLGRQDLSTIYLNHLQVYSHFAKKGSTTGGLGSVKNLWQG</sequence>
<dbReference type="HOGENOM" id="CLU_122890_0_0_9"/>
<dbReference type="AlphaFoldDB" id="F0T1V9"/>
<keyword evidence="2" id="KW-1185">Reference proteome</keyword>
<organism evidence="1 2">
    <name type="scientific">Syntrophobotulus glycolicus (strain DSM 8271 / FlGlyR)</name>
    <dbReference type="NCBI Taxonomy" id="645991"/>
    <lineage>
        <taxon>Bacteria</taxon>
        <taxon>Bacillati</taxon>
        <taxon>Bacillota</taxon>
        <taxon>Clostridia</taxon>
        <taxon>Eubacteriales</taxon>
        <taxon>Desulfitobacteriaceae</taxon>
        <taxon>Syntrophobotulus</taxon>
    </lineage>
</organism>
<reference evidence="1 2" key="1">
    <citation type="journal article" date="2011" name="Stand. Genomic Sci.">
        <title>Complete genome sequence of Syntrophobotulus glycolicus type strain (FlGlyR).</title>
        <authorList>
            <person name="Han C."/>
            <person name="Mwirichia R."/>
            <person name="Chertkov O."/>
            <person name="Held B."/>
            <person name="Lapidus A."/>
            <person name="Nolan M."/>
            <person name="Lucas S."/>
            <person name="Hammon N."/>
            <person name="Deshpande S."/>
            <person name="Cheng J.F."/>
            <person name="Tapia R."/>
            <person name="Goodwin L."/>
            <person name="Pitluck S."/>
            <person name="Huntemann M."/>
            <person name="Liolios K."/>
            <person name="Ivanova N."/>
            <person name="Pagani I."/>
            <person name="Mavromatis K."/>
            <person name="Ovchinikova G."/>
            <person name="Pati A."/>
            <person name="Chen A."/>
            <person name="Palaniappan K."/>
            <person name="Land M."/>
            <person name="Hauser L."/>
            <person name="Brambilla E.M."/>
            <person name="Rohde M."/>
            <person name="Spring S."/>
            <person name="Sikorski J."/>
            <person name="Goker M."/>
            <person name="Woyke T."/>
            <person name="Bristow J."/>
            <person name="Eisen J.A."/>
            <person name="Markowitz V."/>
            <person name="Hugenholtz P."/>
            <person name="Kyrpides N.C."/>
            <person name="Klenk H.P."/>
            <person name="Detter J.C."/>
        </authorList>
    </citation>
    <scope>NUCLEOTIDE SEQUENCE [LARGE SCALE GENOMIC DNA]</scope>
    <source>
        <strain evidence="2">DSM 8271 / FlGlyR</strain>
    </source>
</reference>
<dbReference type="KEGG" id="sgy:Sgly_0877"/>
<dbReference type="eggNOG" id="ENOG5032R40">
    <property type="taxonomic scope" value="Bacteria"/>
</dbReference>
<reference evidence="2" key="2">
    <citation type="submission" date="2011-02" db="EMBL/GenBank/DDBJ databases">
        <title>The complete genome of Syntrophobotulus glycolicus DSM 8271.</title>
        <authorList>
            <person name="Lucas S."/>
            <person name="Copeland A."/>
            <person name="Lapidus A."/>
            <person name="Bruce D."/>
            <person name="Goodwin L."/>
            <person name="Pitluck S."/>
            <person name="Kyrpides N."/>
            <person name="Mavromatis K."/>
            <person name="Pagani I."/>
            <person name="Ivanova N."/>
            <person name="Mikhailova N."/>
            <person name="Chertkov O."/>
            <person name="Held B."/>
            <person name="Detter J.C."/>
            <person name="Tapia R."/>
            <person name="Han C."/>
            <person name="Land M."/>
            <person name="Hauser L."/>
            <person name="Markowitz V."/>
            <person name="Cheng J.-F."/>
            <person name="Hugenholtz P."/>
            <person name="Woyke T."/>
            <person name="Wu D."/>
            <person name="Spring S."/>
            <person name="Schroeder M."/>
            <person name="Brambilla E."/>
            <person name="Klenk H.-P."/>
            <person name="Eisen J.A."/>
        </authorList>
    </citation>
    <scope>NUCLEOTIDE SEQUENCE [LARGE SCALE GENOMIC DNA]</scope>
    <source>
        <strain evidence="2">DSM 8271 / FlGlyR</strain>
    </source>
</reference>
<name>F0T1V9_SYNGF</name>
<dbReference type="Proteomes" id="UP000007488">
    <property type="component" value="Chromosome"/>
</dbReference>